<evidence type="ECO:0000259" key="2">
    <source>
        <dbReference type="Pfam" id="PF19077"/>
    </source>
</evidence>
<protein>
    <submittedName>
        <fullName evidence="3">Retention module-containing protein</fullName>
    </submittedName>
</protein>
<reference evidence="3 4" key="1">
    <citation type="submission" date="2024-02" db="EMBL/GenBank/DDBJ databases">
        <title>Bacteria isolated from the canopy kelp, Nereocystis luetkeana.</title>
        <authorList>
            <person name="Pfister C.A."/>
            <person name="Younker I.T."/>
            <person name="Light S.H."/>
        </authorList>
    </citation>
    <scope>NUCLEOTIDE SEQUENCE [LARGE SCALE GENOMIC DNA]</scope>
    <source>
        <strain evidence="3 4">TI.4.07</strain>
    </source>
</reference>
<evidence type="ECO:0000256" key="1">
    <source>
        <dbReference type="SAM" id="MobiDB-lite"/>
    </source>
</evidence>
<feature type="region of interest" description="Disordered" evidence="1">
    <location>
        <begin position="913"/>
        <end position="941"/>
    </location>
</feature>
<dbReference type="EMBL" id="JBAKAR010000007">
    <property type="protein sequence ID" value="MEL0613627.1"/>
    <property type="molecule type" value="Genomic_DNA"/>
</dbReference>
<feature type="domain" description="Bacterial Ig-like" evidence="2">
    <location>
        <begin position="725"/>
        <end position="824"/>
    </location>
</feature>
<dbReference type="RefSeq" id="WP_341567342.1">
    <property type="nucleotide sequence ID" value="NZ_JBAKAR010000007.1"/>
</dbReference>
<feature type="compositionally biased region" description="Polar residues" evidence="1">
    <location>
        <begin position="733"/>
        <end position="754"/>
    </location>
</feature>
<name>A0ABU9G564_9GAMM</name>
<organism evidence="3 4">
    <name type="scientific">Marinomonas arenicola</name>
    <dbReference type="NCBI Taxonomy" id="569601"/>
    <lineage>
        <taxon>Bacteria</taxon>
        <taxon>Pseudomonadati</taxon>
        <taxon>Pseudomonadota</taxon>
        <taxon>Gammaproteobacteria</taxon>
        <taxon>Oceanospirillales</taxon>
        <taxon>Oceanospirillaceae</taxon>
        <taxon>Marinomonas</taxon>
    </lineage>
</organism>
<keyword evidence="4" id="KW-1185">Reference proteome</keyword>
<proteinExistence type="predicted"/>
<accession>A0ABU9G564</accession>
<dbReference type="Proteomes" id="UP001379949">
    <property type="component" value="Unassembled WGS sequence"/>
</dbReference>
<sequence length="941" mass="94896">MSDSQTSFATLGSPIGTITQITGSVVVKSIDGNERVVQVGDPIFFGETVETGTGGSATIKFIDGSEVVIGGDSNVLLNDEVYSPDDVDGLAQDSSSDTEALQQAIADGADPTLIQDAPAAGEETVTDQQQRVDVTVERNEEGSLPNFGFDTGLDSSLPSYGYDTNNSFSTLSSTTQTSSSSSRTADNTADIDNNLTVSVSASDQTTNASEASSVSVTLSGVDNDAAQISVVFSDGSSSITTNAVQDGAGNWTVPDTDISSLNDGTVSVTTTVTDSTGNTATATDTLDLDTSADADDNFSVAVAESDAVTNADEADSVSVTLSGVDADAQTVAVTFSDSDDSTADVVVNATQNDDGTWSVADADLSTLNDGNIIVTATVTDDAGNTSTTTDTLDLDTSADAGVVTVNAITEDDVINAAESESTISVSGTAIGGDVTVGDVVTMKINGTDYSTTIDDVAGNWTVDVAGSDLAEDTAFSVDVVSSDAAGNIVTSTGISTHTVDTKAFGQIDIDRITSDSIINSDESADGNLVSITGSVGNDAKPGDTITVSIDGVEIGRGVVSSEQNDDGKYLYSVDVLGSDLANTTLANPEVVVTVTGEDEVGNSFSADNTEFYKVDQFADSDIFLSEESGDYVVNLDESGSLTVGGWLEEGGSVTSITITDSEGASITYAENVSISDDGGFAYFETNVDVSSLADGDLSVVVGVVDAVGNTGFSEAEVINKDTSVSDLTSDITDATNSGSNDDTITNNATPTIAGQTEPGASVTITYTDASGVEQTTDAVTADTDGNYSITIPTALGEGSNDLSVKAVDVAGNDTTTTQNVTVDTTAAGAPGVTITEDANNDGLISAAELDGDVNVTISLTGTNAVEGDTLTVNGTDIELTAAQITAGEVLTTVAAPEEGETLTVSATITDAAGNTSAPGTDSATVDTTAAGAPGVTITEDA</sequence>
<dbReference type="NCBIfam" id="NF012196">
    <property type="entry name" value="Ig_like_ice"/>
    <property type="match status" value="2"/>
</dbReference>
<feature type="compositionally biased region" description="Polar residues" evidence="1">
    <location>
        <begin position="913"/>
        <end position="927"/>
    </location>
</feature>
<dbReference type="InterPro" id="IPR047777">
    <property type="entry name" value="LapA-like_RM"/>
</dbReference>
<gene>
    <name evidence="3" type="ORF">V6242_10750</name>
</gene>
<dbReference type="InterPro" id="IPR013783">
    <property type="entry name" value="Ig-like_fold"/>
</dbReference>
<dbReference type="Gene3D" id="6.20.150.20">
    <property type="match status" value="1"/>
</dbReference>
<dbReference type="NCBIfam" id="NF033682">
    <property type="entry name" value="retention_LapA"/>
    <property type="match status" value="1"/>
</dbReference>
<feature type="non-terminal residue" evidence="3">
    <location>
        <position position="941"/>
    </location>
</feature>
<dbReference type="InterPro" id="IPR018247">
    <property type="entry name" value="EF_Hand_1_Ca_BS"/>
</dbReference>
<comment type="caution">
    <text evidence="3">The sequence shown here is derived from an EMBL/GenBank/DDBJ whole genome shotgun (WGS) entry which is preliminary data.</text>
</comment>
<dbReference type="InterPro" id="IPR044016">
    <property type="entry name" value="Big_13"/>
</dbReference>
<dbReference type="InterPro" id="IPR049826">
    <property type="entry name" value="Ig-like_ice"/>
</dbReference>
<evidence type="ECO:0000313" key="3">
    <source>
        <dbReference type="EMBL" id="MEL0613627.1"/>
    </source>
</evidence>
<evidence type="ECO:0000313" key="4">
    <source>
        <dbReference type="Proteomes" id="UP001379949"/>
    </source>
</evidence>
<dbReference type="Gene3D" id="2.60.40.10">
    <property type="entry name" value="Immunoglobulins"/>
    <property type="match status" value="6"/>
</dbReference>
<feature type="region of interest" description="Disordered" evidence="1">
    <location>
        <begin position="733"/>
        <end position="756"/>
    </location>
</feature>
<dbReference type="PROSITE" id="PS00018">
    <property type="entry name" value="EF_HAND_1"/>
    <property type="match status" value="1"/>
</dbReference>
<dbReference type="NCBIfam" id="NF033510">
    <property type="entry name" value="Ca_tandemer"/>
    <property type="match status" value="5"/>
</dbReference>
<dbReference type="Pfam" id="PF19077">
    <property type="entry name" value="Big_13"/>
    <property type="match status" value="1"/>
</dbReference>